<dbReference type="Proteomes" id="UP001610990">
    <property type="component" value="Unassembled WGS sequence"/>
</dbReference>
<feature type="domain" description="DUF397" evidence="1">
    <location>
        <begin position="6"/>
        <end position="25"/>
    </location>
</feature>
<evidence type="ECO:0000259" key="1">
    <source>
        <dbReference type="Pfam" id="PF04149"/>
    </source>
</evidence>
<sequence length="118" mass="12280">MSTSELTWYKSSYSGSSGDDCVEVALTWHKSSYSGDSGDSCVEAAFSWRKSSHSGSSGDSCVEIATCPTTVHIRDSKNTAGPQLAVPADAWAAFVTYAAQGTDRSTPSSIAGSVRAPC</sequence>
<keyword evidence="3" id="KW-1185">Reference proteome</keyword>
<dbReference type="RefSeq" id="WP_367430847.1">
    <property type="nucleotide sequence ID" value="NZ_CP108413.1"/>
</dbReference>
<dbReference type="Pfam" id="PF04149">
    <property type="entry name" value="DUF397"/>
    <property type="match status" value="3"/>
</dbReference>
<gene>
    <name evidence="2" type="ORF">ACH4GP_25550</name>
</gene>
<evidence type="ECO:0000313" key="2">
    <source>
        <dbReference type="EMBL" id="MFH8587724.1"/>
    </source>
</evidence>
<proteinExistence type="predicted"/>
<dbReference type="EMBL" id="JBIRGH010000018">
    <property type="protein sequence ID" value="MFH8587724.1"/>
    <property type="molecule type" value="Genomic_DNA"/>
</dbReference>
<reference evidence="2 3" key="1">
    <citation type="submission" date="2024-10" db="EMBL/GenBank/DDBJ databases">
        <title>The Natural Products Discovery Center: Release of the First 8490 Sequenced Strains for Exploring Actinobacteria Biosynthetic Diversity.</title>
        <authorList>
            <person name="Kalkreuter E."/>
            <person name="Kautsar S.A."/>
            <person name="Yang D."/>
            <person name="Bader C.D."/>
            <person name="Teijaro C.N."/>
            <person name="Fluegel L."/>
            <person name="Davis C.M."/>
            <person name="Simpson J.R."/>
            <person name="Lauterbach L."/>
            <person name="Steele A.D."/>
            <person name="Gui C."/>
            <person name="Meng S."/>
            <person name="Li G."/>
            <person name="Viehrig K."/>
            <person name="Ye F."/>
            <person name="Su P."/>
            <person name="Kiefer A.F."/>
            <person name="Nichols A."/>
            <person name="Cepeda A.J."/>
            <person name="Yan W."/>
            <person name="Fan B."/>
            <person name="Jiang Y."/>
            <person name="Adhikari A."/>
            <person name="Zheng C.-J."/>
            <person name="Schuster L."/>
            <person name="Cowan T.M."/>
            <person name="Smanski M.J."/>
            <person name="Chevrette M.G."/>
            <person name="De Carvalho L.P.S."/>
            <person name="Shen B."/>
        </authorList>
    </citation>
    <scope>NUCLEOTIDE SEQUENCE [LARGE SCALE GENOMIC DNA]</scope>
    <source>
        <strain evidence="2 3">NPDC018013</strain>
    </source>
</reference>
<evidence type="ECO:0000313" key="3">
    <source>
        <dbReference type="Proteomes" id="UP001610990"/>
    </source>
</evidence>
<name>A0ABW7RLC8_9ACTN</name>
<protein>
    <submittedName>
        <fullName evidence="2">DUF397 domain-containing protein</fullName>
    </submittedName>
</protein>
<dbReference type="InterPro" id="IPR007278">
    <property type="entry name" value="DUF397"/>
</dbReference>
<organism evidence="2 3">
    <name type="scientific">Streptomyces celluloflavus</name>
    <dbReference type="NCBI Taxonomy" id="58344"/>
    <lineage>
        <taxon>Bacteria</taxon>
        <taxon>Bacillati</taxon>
        <taxon>Actinomycetota</taxon>
        <taxon>Actinomycetes</taxon>
        <taxon>Kitasatosporales</taxon>
        <taxon>Streptomycetaceae</taxon>
        <taxon>Streptomyces</taxon>
    </lineage>
</organism>
<comment type="caution">
    <text evidence="2">The sequence shown here is derived from an EMBL/GenBank/DDBJ whole genome shotgun (WGS) entry which is preliminary data.</text>
</comment>
<feature type="domain" description="DUF397" evidence="1">
    <location>
        <begin position="47"/>
        <end position="97"/>
    </location>
</feature>
<feature type="domain" description="DUF397" evidence="1">
    <location>
        <begin position="26"/>
        <end position="46"/>
    </location>
</feature>
<accession>A0ABW7RLC8</accession>